<evidence type="ECO:0000259" key="5">
    <source>
        <dbReference type="SMART" id="SM01340"/>
    </source>
</evidence>
<dbReference type="EMBL" id="SPRC01000010">
    <property type="protein sequence ID" value="TIB81139.1"/>
    <property type="molecule type" value="Genomic_DNA"/>
</dbReference>
<dbReference type="PANTHER" id="PTHR10073">
    <property type="entry name" value="DNA MISMATCH REPAIR PROTEIN MLH, PMS, MUTL"/>
    <property type="match status" value="1"/>
</dbReference>
<dbReference type="SUPFAM" id="SSF118116">
    <property type="entry name" value="DNA mismatch repair protein MutL"/>
    <property type="match status" value="1"/>
</dbReference>
<dbReference type="GO" id="GO:0032300">
    <property type="term" value="C:mismatch repair complex"/>
    <property type="evidence" value="ECO:0007669"/>
    <property type="project" value="InterPro"/>
</dbReference>
<feature type="domain" description="MutL C-terminal dimerisation" evidence="4">
    <location>
        <begin position="474"/>
        <end position="637"/>
    </location>
</feature>
<proteinExistence type="inferred from homology"/>
<dbReference type="Proteomes" id="UP000310685">
    <property type="component" value="Unassembled WGS sequence"/>
</dbReference>
<feature type="compositionally biased region" description="Basic and acidic residues" evidence="3">
    <location>
        <begin position="393"/>
        <end position="402"/>
    </location>
</feature>
<dbReference type="SMART" id="SM01340">
    <property type="entry name" value="DNA_mis_repair"/>
    <property type="match status" value="1"/>
</dbReference>
<dbReference type="GO" id="GO:0030983">
    <property type="term" value="F:mismatched DNA binding"/>
    <property type="evidence" value="ECO:0007669"/>
    <property type="project" value="InterPro"/>
</dbReference>
<evidence type="ECO:0000256" key="1">
    <source>
        <dbReference type="ARBA" id="ARBA00006082"/>
    </source>
</evidence>
<feature type="domain" description="DNA mismatch repair protein S5" evidence="5">
    <location>
        <begin position="200"/>
        <end position="335"/>
    </location>
</feature>
<evidence type="ECO:0000313" key="8">
    <source>
        <dbReference type="Proteomes" id="UP000307169"/>
    </source>
</evidence>
<dbReference type="InterPro" id="IPR014790">
    <property type="entry name" value="MutL_C"/>
</dbReference>
<dbReference type="PANTHER" id="PTHR10073:SF47">
    <property type="entry name" value="DNA MISMATCH REPAIR PROTEIN MLH3"/>
    <property type="match status" value="1"/>
</dbReference>
<feature type="region of interest" description="Disordered" evidence="3">
    <location>
        <begin position="378"/>
        <end position="417"/>
    </location>
</feature>
<dbReference type="InterPro" id="IPR042120">
    <property type="entry name" value="MutL_C_dimsub"/>
</dbReference>
<dbReference type="AlphaFoldDB" id="A0A4T0NNW3"/>
<evidence type="ECO:0000313" key="9">
    <source>
        <dbReference type="Proteomes" id="UP000310685"/>
    </source>
</evidence>
<name>A0A4T0NNW3_9BASI</name>
<evidence type="ECO:0000259" key="4">
    <source>
        <dbReference type="SMART" id="SM00853"/>
    </source>
</evidence>
<dbReference type="GO" id="GO:0140664">
    <property type="term" value="F:ATP-dependent DNA damage sensor activity"/>
    <property type="evidence" value="ECO:0007669"/>
    <property type="project" value="InterPro"/>
</dbReference>
<evidence type="ECO:0000313" key="6">
    <source>
        <dbReference type="EMBL" id="TIB81139.1"/>
    </source>
</evidence>
<dbReference type="Pfam" id="PF08676">
    <property type="entry name" value="MutL_C"/>
    <property type="match status" value="1"/>
</dbReference>
<dbReference type="NCBIfam" id="TIGR00585">
    <property type="entry name" value="mutl"/>
    <property type="match status" value="1"/>
</dbReference>
<dbReference type="Gene3D" id="3.30.230.10">
    <property type="match status" value="1"/>
</dbReference>
<organism evidence="7 8">
    <name type="scientific">Wallemia mellicola</name>
    <dbReference type="NCBI Taxonomy" id="1708541"/>
    <lineage>
        <taxon>Eukaryota</taxon>
        <taxon>Fungi</taxon>
        <taxon>Dikarya</taxon>
        <taxon>Basidiomycota</taxon>
        <taxon>Wallemiomycotina</taxon>
        <taxon>Wallemiomycetes</taxon>
        <taxon>Wallemiales</taxon>
        <taxon>Wallemiaceae</taxon>
        <taxon>Wallemia</taxon>
    </lineage>
</organism>
<dbReference type="InterPro" id="IPR037198">
    <property type="entry name" value="MutL_C_sf"/>
</dbReference>
<dbReference type="InterPro" id="IPR014721">
    <property type="entry name" value="Ribsml_uS5_D2-typ_fold_subgr"/>
</dbReference>
<dbReference type="Gene3D" id="3.30.565.10">
    <property type="entry name" value="Histidine kinase-like ATPase, C-terminal domain"/>
    <property type="match status" value="1"/>
</dbReference>
<dbReference type="GO" id="GO:0006298">
    <property type="term" value="P:mismatch repair"/>
    <property type="evidence" value="ECO:0007669"/>
    <property type="project" value="InterPro"/>
</dbReference>
<evidence type="ECO:0000256" key="3">
    <source>
        <dbReference type="SAM" id="MobiDB-lite"/>
    </source>
</evidence>
<evidence type="ECO:0000313" key="7">
    <source>
        <dbReference type="EMBL" id="TIB98924.1"/>
    </source>
</evidence>
<comment type="caution">
    <text evidence="7">The sequence shown here is derived from an EMBL/GenBank/DDBJ whole genome shotgun (WGS) entry which is preliminary data.</text>
</comment>
<dbReference type="SUPFAM" id="SSF55874">
    <property type="entry name" value="ATPase domain of HSP90 chaperone/DNA topoisomerase II/histidine kinase"/>
    <property type="match status" value="1"/>
</dbReference>
<dbReference type="Proteomes" id="UP000307169">
    <property type="component" value="Unassembled WGS sequence"/>
</dbReference>
<keyword evidence="2" id="KW-0227">DNA damage</keyword>
<gene>
    <name evidence="7" type="ORF">E3Q17_02817</name>
    <name evidence="6" type="ORF">E3Q22_01365</name>
</gene>
<dbReference type="Gene3D" id="3.30.1540.20">
    <property type="entry name" value="MutL, C-terminal domain, dimerisation subdomain"/>
    <property type="match status" value="2"/>
</dbReference>
<dbReference type="InterPro" id="IPR038973">
    <property type="entry name" value="MutL/Mlh/Pms-like"/>
</dbReference>
<dbReference type="GO" id="GO:0061982">
    <property type="term" value="P:meiosis I cell cycle process"/>
    <property type="evidence" value="ECO:0007669"/>
    <property type="project" value="UniProtKB-ARBA"/>
</dbReference>
<evidence type="ECO:0000256" key="2">
    <source>
        <dbReference type="ARBA" id="ARBA00022763"/>
    </source>
</evidence>
<comment type="similarity">
    <text evidence="1">Belongs to the DNA mismatch repair MutL/HexB family.</text>
</comment>
<dbReference type="InterPro" id="IPR036890">
    <property type="entry name" value="HATPase_C_sf"/>
</dbReference>
<protein>
    <recommendedName>
        <fullName evidence="10">MutL C-terminal dimerisation domain-containing protein</fullName>
    </recommendedName>
</protein>
<evidence type="ECO:0008006" key="10">
    <source>
        <dbReference type="Google" id="ProtNLM"/>
    </source>
</evidence>
<dbReference type="Pfam" id="PF13589">
    <property type="entry name" value="HATPase_c_3"/>
    <property type="match status" value="1"/>
</dbReference>
<reference evidence="8 9" key="1">
    <citation type="submission" date="2019-03" db="EMBL/GenBank/DDBJ databases">
        <title>Sequencing 25 genomes of Wallemia mellicola.</title>
        <authorList>
            <person name="Gostincar C."/>
        </authorList>
    </citation>
    <scope>NUCLEOTIDE SEQUENCE [LARGE SCALE GENOMIC DNA]</scope>
    <source>
        <strain evidence="7 8">EXF-1262</strain>
        <strain evidence="6 9">EXF-6152</strain>
    </source>
</reference>
<dbReference type="GO" id="GO:0005524">
    <property type="term" value="F:ATP binding"/>
    <property type="evidence" value="ECO:0007669"/>
    <property type="project" value="InterPro"/>
</dbReference>
<dbReference type="SMART" id="SM00853">
    <property type="entry name" value="MutL_C"/>
    <property type="match status" value="1"/>
</dbReference>
<feature type="region of interest" description="Disordered" evidence="3">
    <location>
        <begin position="348"/>
        <end position="367"/>
    </location>
</feature>
<accession>A0A4T0NNW3</accession>
<dbReference type="InterPro" id="IPR013507">
    <property type="entry name" value="DNA_mismatch_S5_2-like"/>
</dbReference>
<dbReference type="SUPFAM" id="SSF54211">
    <property type="entry name" value="Ribosomal protein S5 domain 2-like"/>
    <property type="match status" value="1"/>
</dbReference>
<sequence length="671" mass="75166">MRSIRKLSDEARSGIRSAYIITSVQQLTRELLDNAIEADSTQIQVLISLDDWSIKLTDNGIGIQKDSLAELGRSHMSSKKGSKGETLASISQLASLKITTRHTSSLSTHTLITRAGHSVYFGLSLDGNRSSRGTVVTVTDIFANIPVRRKSLNKAREIHGIKSDMQSLALVHPEIAFELRNSQQILIQLPPKSHDTVSRFREIFGYALAEHVEEINYHGSDHVVDGFMSLECAHSRAYQYIFVNSHLIVAGDLHSVVSTTFAESSFGVMANEPASMESIDASRRHAQRYPVFLLHIHIPSSILESTYDRHHRMFYIDNQASLSNTLKQLVIDFLVKYSFISPVAESYTSASNPRHSQATTLSKSVTANKRAVSDSAVSIQQSVRSVTSPQPSRDTKKAKNENTSRTSQQRRTIDVHGINSTRTSKSDWLTSVLNKWNNPTYRLLKSTTATSVDSSESRRESFKLTKTDIENARVVGQVDDKFIMAVVTTKNALVAFDQHAVDERIRVERYLEALIRRDDIVLIDPPIGTLLTYEEMRTLGTNVETVEQWGFLIDIDIKPSQEHYGQVFVKTLPGVMHDRLIREPKLVQDIIQEAVARGMNESTTLNWHVMVGLCPPTLLSLVNSKACRNSIKFGDTLSMRDCEMLLQSLSHTKNPYQCAHGRPTVNPLIRL</sequence>
<dbReference type="InterPro" id="IPR002099">
    <property type="entry name" value="MutL/Mlh/PMS"/>
</dbReference>
<dbReference type="GO" id="GO:0016887">
    <property type="term" value="F:ATP hydrolysis activity"/>
    <property type="evidence" value="ECO:0007669"/>
    <property type="project" value="InterPro"/>
</dbReference>
<dbReference type="EMBL" id="SPRH01000034">
    <property type="protein sequence ID" value="TIB98924.1"/>
    <property type="molecule type" value="Genomic_DNA"/>
</dbReference>
<feature type="compositionally biased region" description="Polar residues" evidence="3">
    <location>
        <begin position="378"/>
        <end position="392"/>
    </location>
</feature>
<dbReference type="InterPro" id="IPR020568">
    <property type="entry name" value="Ribosomal_Su5_D2-typ_SF"/>
</dbReference>